<evidence type="ECO:0000256" key="1">
    <source>
        <dbReference type="SAM" id="MobiDB-lite"/>
    </source>
</evidence>
<proteinExistence type="predicted"/>
<name>A0A1U9R2I4_STRNV</name>
<dbReference type="InterPro" id="IPR045652">
    <property type="entry name" value="DUF6397"/>
</dbReference>
<organism evidence="2 3">
    <name type="scientific">Streptomyces niveus</name>
    <name type="common">Streptomyces spheroides</name>
    <dbReference type="NCBI Taxonomy" id="193462"/>
    <lineage>
        <taxon>Bacteria</taxon>
        <taxon>Bacillati</taxon>
        <taxon>Actinomycetota</taxon>
        <taxon>Actinomycetes</taxon>
        <taxon>Kitasatosporales</taxon>
        <taxon>Streptomycetaceae</taxon>
        <taxon>Streptomyces</taxon>
    </lineage>
</organism>
<dbReference type="Pfam" id="PF19934">
    <property type="entry name" value="DUF6397"/>
    <property type="match status" value="2"/>
</dbReference>
<evidence type="ECO:0000313" key="3">
    <source>
        <dbReference type="Proteomes" id="UP000189677"/>
    </source>
</evidence>
<gene>
    <name evidence="2" type="ORF">BBN63_33105</name>
</gene>
<reference evidence="2 3" key="1">
    <citation type="submission" date="2016-11" db="EMBL/GenBank/DDBJ databases">
        <title>Complete genome sequence of Streptomyces niveus SCSIO 3406.</title>
        <authorList>
            <person name="Zhu Q."/>
            <person name="Cheng W."/>
            <person name="Song Y."/>
            <person name="Li Q."/>
            <person name="Ju J."/>
        </authorList>
    </citation>
    <scope>NUCLEOTIDE SEQUENCE [LARGE SCALE GENOMIC DNA]</scope>
    <source>
        <strain evidence="2 3">SCSIO 3406</strain>
    </source>
</reference>
<dbReference type="Proteomes" id="UP000189677">
    <property type="component" value="Chromosome"/>
</dbReference>
<feature type="region of interest" description="Disordered" evidence="1">
    <location>
        <begin position="131"/>
        <end position="157"/>
    </location>
</feature>
<protein>
    <submittedName>
        <fullName evidence="2">Uncharacterized protein</fullName>
    </submittedName>
</protein>
<sequence>MEVSETLAAGRAAQELRLKRGEFELATQMGHVRTVGGALSGRRRVPRGEVERLRRAAGFPDALRERVRTVGTAEGAELMDISPGRFTRLARAGYLVPVRVYLNRYRAVVWLYLAEELRAFASSEPGLLAGRMPRSGTRTEPRKRTGGRARSGCGSETDAVRDAEAAEAAGAMAPGQEDCRPRNWRGRRIGLLLHESDDRWERAAIVGSVLDPVQLAELVPDPYERACLNRLRPNLAPGRPASEAGREAMGRLLTADDPDEISWHRSSLTALLTDARRDRQAPRPSGTAPAPAPTPEPASASESARTPDSARAAESVRSSESVRATGSAGTCEPVPHAGGRGRPLLTRLRARRVRGREVAVPLVGSADR</sequence>
<feature type="compositionally biased region" description="Low complexity" evidence="1">
    <location>
        <begin position="297"/>
        <end position="324"/>
    </location>
</feature>
<dbReference type="EMBL" id="CP018047">
    <property type="protein sequence ID" value="AQU70301.1"/>
    <property type="molecule type" value="Genomic_DNA"/>
</dbReference>
<dbReference type="KEGG" id="snw:BBN63_33105"/>
<accession>A0A1U9R2I4</accession>
<feature type="region of interest" description="Disordered" evidence="1">
    <location>
        <begin position="272"/>
        <end position="348"/>
    </location>
</feature>
<keyword evidence="3" id="KW-1185">Reference proteome</keyword>
<dbReference type="AlphaFoldDB" id="A0A1U9R2I4"/>
<evidence type="ECO:0000313" key="2">
    <source>
        <dbReference type="EMBL" id="AQU70301.1"/>
    </source>
</evidence>